<gene>
    <name evidence="1" type="ORF">METZ01_LOCUS122766</name>
</gene>
<dbReference type="AlphaFoldDB" id="A0A381XZP7"/>
<protein>
    <submittedName>
        <fullName evidence="1">Uncharacterized protein</fullName>
    </submittedName>
</protein>
<dbReference type="EMBL" id="UINC01016870">
    <property type="protein sequence ID" value="SVA69912.1"/>
    <property type="molecule type" value="Genomic_DNA"/>
</dbReference>
<organism evidence="1">
    <name type="scientific">marine metagenome</name>
    <dbReference type="NCBI Taxonomy" id="408172"/>
    <lineage>
        <taxon>unclassified sequences</taxon>
        <taxon>metagenomes</taxon>
        <taxon>ecological metagenomes</taxon>
    </lineage>
</organism>
<reference evidence="1" key="1">
    <citation type="submission" date="2018-05" db="EMBL/GenBank/DDBJ databases">
        <authorList>
            <person name="Lanie J.A."/>
            <person name="Ng W.-L."/>
            <person name="Kazmierczak K.M."/>
            <person name="Andrzejewski T.M."/>
            <person name="Davidsen T.M."/>
            <person name="Wayne K.J."/>
            <person name="Tettelin H."/>
            <person name="Glass J.I."/>
            <person name="Rusch D."/>
            <person name="Podicherti R."/>
            <person name="Tsui H.-C.T."/>
            <person name="Winkler M.E."/>
        </authorList>
    </citation>
    <scope>NUCLEOTIDE SEQUENCE</scope>
</reference>
<name>A0A381XZP7_9ZZZZ</name>
<accession>A0A381XZP7</accession>
<proteinExistence type="predicted"/>
<sequence>MIFLAIAGLLPPVDIPTCTVSAMLITEGWEKSLISGSSDA</sequence>
<evidence type="ECO:0000313" key="1">
    <source>
        <dbReference type="EMBL" id="SVA69912.1"/>
    </source>
</evidence>